<dbReference type="FunFam" id="2.60.40.150:FF:000029">
    <property type="entry name" value="Intersectin 1"/>
    <property type="match status" value="1"/>
</dbReference>
<feature type="region of interest" description="Disordered" evidence="14">
    <location>
        <begin position="173"/>
        <end position="219"/>
    </location>
</feature>
<dbReference type="PROSITE" id="PS50010">
    <property type="entry name" value="DH_2"/>
    <property type="match status" value="1"/>
</dbReference>
<dbReference type="GeneTree" id="ENSGT00940000157065"/>
<feature type="compositionally biased region" description="Low complexity" evidence="14">
    <location>
        <begin position="846"/>
        <end position="855"/>
    </location>
</feature>
<evidence type="ECO:0000313" key="22">
    <source>
        <dbReference type="Proteomes" id="UP000265140"/>
    </source>
</evidence>
<dbReference type="FunFam" id="2.30.29.30:FF:000069">
    <property type="entry name" value="Intersectin 1"/>
    <property type="match status" value="1"/>
</dbReference>
<dbReference type="InterPro" id="IPR051480">
    <property type="entry name" value="Endocytic_GEF_Adapter"/>
</dbReference>
<evidence type="ECO:0000259" key="16">
    <source>
        <dbReference type="PROSITE" id="PS50003"/>
    </source>
</evidence>
<comment type="subcellular location">
    <subcellularLocation>
        <location evidence="1">Cell projection</location>
    </subcellularLocation>
    <subcellularLocation>
        <location evidence="2">Cytoplasm</location>
    </subcellularLocation>
    <subcellularLocation>
        <location evidence="12">Synapse</location>
    </subcellularLocation>
</comment>
<keyword evidence="11" id="KW-0966">Cell projection</keyword>
<dbReference type="Gene3D" id="2.60.40.150">
    <property type="entry name" value="C2 domain"/>
    <property type="match status" value="1"/>
</dbReference>
<evidence type="ECO:0000256" key="2">
    <source>
        <dbReference type="ARBA" id="ARBA00004496"/>
    </source>
</evidence>
<feature type="domain" description="SH3" evidence="15">
    <location>
        <begin position="925"/>
        <end position="983"/>
    </location>
</feature>
<dbReference type="GO" id="GO:0035025">
    <property type="term" value="P:positive regulation of Rho protein signal transduction"/>
    <property type="evidence" value="ECO:0007669"/>
    <property type="project" value="TreeGrafter"/>
</dbReference>
<dbReference type="PROSITE" id="PS00741">
    <property type="entry name" value="DH_1"/>
    <property type="match status" value="1"/>
</dbReference>
<feature type="domain" description="EH" evidence="19">
    <location>
        <begin position="221"/>
        <end position="310"/>
    </location>
</feature>
<protein>
    <recommendedName>
        <fullName evidence="23">Intersectin 1 (SH3 domain protein)</fullName>
    </recommendedName>
</protein>
<dbReference type="InterPro" id="IPR035899">
    <property type="entry name" value="DBL_dom_sf"/>
</dbReference>
<name>A0A3P8YYV9_ESOLU</name>
<organism evidence="21 22">
    <name type="scientific">Esox lucius</name>
    <name type="common">Northern pike</name>
    <dbReference type="NCBI Taxonomy" id="8010"/>
    <lineage>
        <taxon>Eukaryota</taxon>
        <taxon>Metazoa</taxon>
        <taxon>Chordata</taxon>
        <taxon>Craniata</taxon>
        <taxon>Vertebrata</taxon>
        <taxon>Euteleostomi</taxon>
        <taxon>Actinopterygii</taxon>
        <taxon>Neopterygii</taxon>
        <taxon>Teleostei</taxon>
        <taxon>Protacanthopterygii</taxon>
        <taxon>Esociformes</taxon>
        <taxon>Esocidae</taxon>
        <taxon>Esox</taxon>
    </lineage>
</organism>
<dbReference type="SMART" id="SM00239">
    <property type="entry name" value="C2"/>
    <property type="match status" value="1"/>
</dbReference>
<feature type="domain" description="EF-hand" evidence="20">
    <location>
        <begin position="254"/>
        <end position="289"/>
    </location>
</feature>
<reference evidence="21" key="3">
    <citation type="submission" date="2025-08" db="UniProtKB">
        <authorList>
            <consortium name="Ensembl"/>
        </authorList>
    </citation>
    <scope>IDENTIFICATION</scope>
</reference>
<dbReference type="PROSITE" id="PS00018">
    <property type="entry name" value="EF_HAND_1"/>
    <property type="match status" value="2"/>
</dbReference>
<dbReference type="RefSeq" id="XP_034145767.1">
    <property type="nucleotide sequence ID" value="XM_034289876.1"/>
</dbReference>
<dbReference type="SMART" id="SM00233">
    <property type="entry name" value="PH"/>
    <property type="match status" value="1"/>
</dbReference>
<evidence type="ECO:0000256" key="6">
    <source>
        <dbReference type="ARBA" id="ARBA00022723"/>
    </source>
</evidence>
<evidence type="ECO:0000313" key="21">
    <source>
        <dbReference type="Ensembl" id="ENSELUP00000021705.3"/>
    </source>
</evidence>
<dbReference type="SMART" id="SM00326">
    <property type="entry name" value="SH3"/>
    <property type="match status" value="5"/>
</dbReference>
<dbReference type="PANTHER" id="PTHR46006:SF9">
    <property type="entry name" value="INTERSECTIN-1"/>
    <property type="match status" value="1"/>
</dbReference>
<dbReference type="InterPro" id="IPR011992">
    <property type="entry name" value="EF-hand-dom_pair"/>
</dbReference>
<evidence type="ECO:0000259" key="17">
    <source>
        <dbReference type="PROSITE" id="PS50004"/>
    </source>
</evidence>
<feature type="region of interest" description="Disordered" evidence="14">
    <location>
        <begin position="613"/>
        <end position="640"/>
    </location>
</feature>
<dbReference type="SUPFAM" id="SSF50729">
    <property type="entry name" value="PH domain-like"/>
    <property type="match status" value="1"/>
</dbReference>
<dbReference type="InterPro" id="IPR001849">
    <property type="entry name" value="PH_domain"/>
</dbReference>
<dbReference type="Pfam" id="PF00018">
    <property type="entry name" value="SH3_1"/>
    <property type="match status" value="1"/>
</dbReference>
<dbReference type="SUPFAM" id="SSF47473">
    <property type="entry name" value="EF-hand"/>
    <property type="match status" value="2"/>
</dbReference>
<dbReference type="CDD" id="cd00052">
    <property type="entry name" value="EH"/>
    <property type="match status" value="2"/>
</dbReference>
<dbReference type="GO" id="GO:0045202">
    <property type="term" value="C:synapse"/>
    <property type="evidence" value="ECO:0007669"/>
    <property type="project" value="UniProtKB-SubCell"/>
</dbReference>
<feature type="domain" description="PH" evidence="16">
    <location>
        <begin position="1517"/>
        <end position="1626"/>
    </location>
</feature>
<evidence type="ECO:0000256" key="14">
    <source>
        <dbReference type="SAM" id="MobiDB-lite"/>
    </source>
</evidence>
<feature type="compositionally biased region" description="Low complexity" evidence="14">
    <location>
        <begin position="1164"/>
        <end position="1173"/>
    </location>
</feature>
<dbReference type="Pfam" id="PF00168">
    <property type="entry name" value="C2"/>
    <property type="match status" value="1"/>
</dbReference>
<feature type="compositionally biased region" description="Pro residues" evidence="14">
    <location>
        <begin position="206"/>
        <end position="215"/>
    </location>
</feature>
<dbReference type="Pfam" id="PF00621">
    <property type="entry name" value="RhoGEF"/>
    <property type="match status" value="1"/>
</dbReference>
<dbReference type="InterPro" id="IPR001452">
    <property type="entry name" value="SH3_domain"/>
</dbReference>
<dbReference type="PRINTS" id="PR00499">
    <property type="entry name" value="P67PHOX"/>
</dbReference>
<dbReference type="InterPro" id="IPR011993">
    <property type="entry name" value="PH-like_dom_sf"/>
</dbReference>
<feature type="domain" description="SH3" evidence="15">
    <location>
        <begin position="1101"/>
        <end position="1165"/>
    </location>
</feature>
<dbReference type="Proteomes" id="UP000265140">
    <property type="component" value="Chromosome 22"/>
</dbReference>
<dbReference type="PRINTS" id="PR00452">
    <property type="entry name" value="SH3DOMAIN"/>
</dbReference>
<dbReference type="InterPro" id="IPR035892">
    <property type="entry name" value="C2_domain_sf"/>
</dbReference>
<dbReference type="Gene3D" id="1.20.900.10">
    <property type="entry name" value="Dbl homology (DH) domain"/>
    <property type="match status" value="1"/>
</dbReference>
<feature type="compositionally biased region" description="Low complexity" evidence="14">
    <location>
        <begin position="180"/>
        <end position="194"/>
    </location>
</feature>
<evidence type="ECO:0000256" key="7">
    <source>
        <dbReference type="ARBA" id="ARBA00022737"/>
    </source>
</evidence>
<dbReference type="OMA" id="DATVYKY"/>
<dbReference type="SMART" id="SM00054">
    <property type="entry name" value="EFh"/>
    <property type="match status" value="2"/>
</dbReference>
<dbReference type="Gene3D" id="2.30.29.30">
    <property type="entry name" value="Pleckstrin-homology domain (PH domain)/Phosphotyrosine-binding domain (PTB)"/>
    <property type="match status" value="1"/>
</dbReference>
<dbReference type="InterPro" id="IPR000008">
    <property type="entry name" value="C2_dom"/>
</dbReference>
<dbReference type="SMART" id="SM00027">
    <property type="entry name" value="EH"/>
    <property type="match status" value="2"/>
</dbReference>
<keyword evidence="6" id="KW-0479">Metal-binding</keyword>
<dbReference type="Pfam" id="PF07653">
    <property type="entry name" value="SH3_2"/>
    <property type="match status" value="2"/>
</dbReference>
<dbReference type="GeneID" id="105019672"/>
<feature type="domain" description="SH3" evidence="15">
    <location>
        <begin position="1029"/>
        <end position="1087"/>
    </location>
</feature>
<dbReference type="PANTHER" id="PTHR46006">
    <property type="entry name" value="RHO GUANINE NUCLEOTIDE EXCHANGE FACTOR AT 64C, ISOFORM A"/>
    <property type="match status" value="1"/>
</dbReference>
<feature type="domain" description="SH3" evidence="15">
    <location>
        <begin position="1210"/>
        <end position="1269"/>
    </location>
</feature>
<feature type="region of interest" description="Disordered" evidence="14">
    <location>
        <begin position="659"/>
        <end position="683"/>
    </location>
</feature>
<evidence type="ECO:0000256" key="11">
    <source>
        <dbReference type="ARBA" id="ARBA00023273"/>
    </source>
</evidence>
<reference evidence="21" key="4">
    <citation type="submission" date="2025-09" db="UniProtKB">
        <authorList>
            <consortium name="Ensembl"/>
        </authorList>
    </citation>
    <scope>IDENTIFICATION</scope>
</reference>
<evidence type="ECO:0000259" key="20">
    <source>
        <dbReference type="PROSITE" id="PS50222"/>
    </source>
</evidence>
<dbReference type="GO" id="GO:0042995">
    <property type="term" value="C:cell projection"/>
    <property type="evidence" value="ECO:0007669"/>
    <property type="project" value="UniProtKB-SubCell"/>
</dbReference>
<dbReference type="PROSITE" id="PS50031">
    <property type="entry name" value="EH"/>
    <property type="match status" value="2"/>
</dbReference>
<dbReference type="InterPro" id="IPR036028">
    <property type="entry name" value="SH3-like_dom_sf"/>
</dbReference>
<keyword evidence="7" id="KW-0677">Repeat</keyword>
<accession>A0A3P8YYV9</accession>
<dbReference type="FunFam" id="2.30.30.40:FF:000024">
    <property type="entry name" value="Intersectin 1"/>
    <property type="match status" value="1"/>
</dbReference>
<feature type="region of interest" description="Disordered" evidence="14">
    <location>
        <begin position="1164"/>
        <end position="1204"/>
    </location>
</feature>
<keyword evidence="9" id="KW-0770">Synapse</keyword>
<dbReference type="FunFam" id="2.30.30.40:FF:000041">
    <property type="entry name" value="Intersectin 1"/>
    <property type="match status" value="1"/>
</dbReference>
<dbReference type="GO" id="GO:0005509">
    <property type="term" value="F:calcium ion binding"/>
    <property type="evidence" value="ECO:0007669"/>
    <property type="project" value="InterPro"/>
</dbReference>
<dbReference type="Gene3D" id="1.10.238.10">
    <property type="entry name" value="EF-hand"/>
    <property type="match status" value="2"/>
</dbReference>
<dbReference type="GO" id="GO:0005737">
    <property type="term" value="C:cytoplasm"/>
    <property type="evidence" value="ECO:0007669"/>
    <property type="project" value="UniProtKB-SubCell"/>
</dbReference>
<dbReference type="PROSITE" id="PS50004">
    <property type="entry name" value="C2"/>
    <property type="match status" value="1"/>
</dbReference>
<evidence type="ECO:0000256" key="3">
    <source>
        <dbReference type="ARBA" id="ARBA00022443"/>
    </source>
</evidence>
<keyword evidence="4" id="KW-0963">Cytoplasm</keyword>
<sequence length="1776" mass="199860">MAQFPTTFAGGLDAWVISPDERAKHDQQFVSLTPTQAGFITGDQARNFFLQSGLPPPILAQIWALADMNNDGKMDIHEFSIAMKLIKLKLQGHPLPPSLPPTMKQPPLTMPPPPTAPFGMPGLGVMPGLPAVPPLPMPPMPGVGMSPPLVSSGPPPGPPMANGAPAMIQPMAGFSHPATSLNKSSSFNRSSAKLQKGQSFETASAPVPPQPPPDWAVPNSSRLKYRQLFNSHDKMMSGHLTGPQARTILMQSSLPQTSLASIWNLSDIDQDGKLTAEEFILAMHLIDMAMSGLPLPPVLPPDFIPPTFRRVRSGSGVSLASMHSVDQRVQEEAEEEQESEKQKLEKLTFEDRKRENFERGNLELEKRRQALLELQRKEQERLAALEREEQDRKERERLEQERKRQQELEKQLEKQRELERQREEERRKEIERREAAKRELERQRQLEWERNRRQELLTQRNREQENIVLLKARKKTLEFELEALNDKKSQLEGKLQDIRFRLSAQRHEIETTNKTREIRIAEITHLQQQLQDSQQWLGRLIPDKQCLNDQLKQVQQNSLQRDSLSSLQKAVEVKESSRQQLREQLDAVERETRSKLLEIDAFNTQLKELREIHSKQQRQKQKDHLEGDIHGNAQERAKSAELIDGRLSATDEGLAWKEEGKVEAPTPPPQPWMKRVSEEEGRTKKDMQDKLNKLFMQQPEPGKPMNQSPWPTGDKMPVTGFNQDMVKVAFYRALYPFDARSHDEITITPGDIVMVKGEWVDESQTGEPGWLGGELKGKTGWFPANYAEKIPESEVPVSLRASAAVTNAASKLASRLTPTTASTTPTPPNQPMATPPPPTAPPAPGPASSSSSASSNWADFSTTWPSTSSVDKTETGEGWDAWPTQPSLSVPSAGPGGQLRQRSAFTPATLTGSSPSPVLGQGEKVEGLQAQALYPWRAKKDNHLNFNKSDVITVLEQQDMWWFGEVQGQRGWFPKSYVKLISGPVRKSMSIESGSSDSPPSMKRPTPSPTKPMDPGEDQTRSELTNIGLCYPEYIAMYTYESNEQGDLTFQQGDVIVVTKKEGDWWTGVVSGKTGVFPSNYVKPKDSEGLGPAGKTGSLGKKPEIAQVIAPYTATGAEQLTLAPGQLILIRKKNPGGWWEGELQARGKKRQIGWFPANYVKLLSPSTSKTTPTEPTPPKLPTPSAGRGQEQGPDGGPAGPWGPSLTQHMTAVCQVIGMYDYMAQNDDELPFGKGQIINVLSRDDPDWWKGELNGSVGLFPSNYVKLTTDTDPSQQWCADLHLLDMLTPVERKRQGYTHELIVTEENYVNDLQLVTEVFQKPLLESELLTEKEVAMIFVNWKELIMCNIKLLKALRVRKKMSGERMPVKMIGDILTAQLPHMQPYIRFCSCQLNGATLIQQKTDEVPEFKDFVKRLAMDPRCKGMPLSSFLLKPMQRVTRYPLIIKNILENTPEAHPDHSHLKQALEKAEELCSQVNEGVREKENSDRLEWIQTHVQCEGLSEQLVFNSVTNCLGPRKFLHSGKLYKAKSNKELYGFLFNDFLLLTQIIKPLGFSGCDKVFSAKSHLQYRMYKTPIFLNEVLVKLPTDPSGDEPIFHISHIDRVYTIRAESINERTAWVQKIKAASELFIETEKKKREKAYLVRSQRATGIGRLMVNIVEGIELKPCRSHGKSNPYCEVTMGSQCHITKTLQDTLNPKWNSNCQFFIKDLEQDVLCVTVFERDQFSPDDFLGRTEIRLADIKKDQGSKGPITKRLLLHEVPTGEIVVRLDLQLFEEP</sequence>
<feature type="domain" description="EH" evidence="19">
    <location>
        <begin position="21"/>
        <end position="110"/>
    </location>
</feature>
<feature type="domain" description="SH3" evidence="15">
    <location>
        <begin position="726"/>
        <end position="792"/>
    </location>
</feature>
<dbReference type="Gene3D" id="2.30.30.40">
    <property type="entry name" value="SH3 Domains"/>
    <property type="match status" value="5"/>
</dbReference>
<dbReference type="InParanoid" id="A0A3P8YYV9"/>
<evidence type="ECO:0000256" key="10">
    <source>
        <dbReference type="ARBA" id="ARBA00023054"/>
    </source>
</evidence>
<dbReference type="InterPro" id="IPR032140">
    <property type="entry name" value="INTAP"/>
</dbReference>
<dbReference type="SUPFAM" id="SSF50044">
    <property type="entry name" value="SH3-domain"/>
    <property type="match status" value="5"/>
</dbReference>
<reference evidence="21" key="2">
    <citation type="submission" date="2020-02" db="EMBL/GenBank/DDBJ databases">
        <title>Esox lucius (northern pike) genome, fEsoLuc1, primary haplotype.</title>
        <authorList>
            <person name="Myers G."/>
            <person name="Karagic N."/>
            <person name="Meyer A."/>
            <person name="Pippel M."/>
            <person name="Reichard M."/>
            <person name="Winkler S."/>
            <person name="Tracey A."/>
            <person name="Sims Y."/>
            <person name="Howe K."/>
            <person name="Rhie A."/>
            <person name="Formenti G."/>
            <person name="Durbin R."/>
            <person name="Fedrigo O."/>
            <person name="Jarvis E.D."/>
        </authorList>
    </citation>
    <scope>NUCLEOTIDE SEQUENCE [LARGE SCALE GENOMIC DNA]</scope>
</reference>
<feature type="compositionally biased region" description="Low complexity" evidence="14">
    <location>
        <begin position="988"/>
        <end position="1001"/>
    </location>
</feature>
<dbReference type="FunFam" id="1.10.238.10:FF:000055">
    <property type="entry name" value="Intersectin-1 isoform 1"/>
    <property type="match status" value="1"/>
</dbReference>
<keyword evidence="3 13" id="KW-0728">SH3 domain</keyword>
<dbReference type="STRING" id="8010.ENSELUP00000021705"/>
<dbReference type="PROSITE" id="PS50222">
    <property type="entry name" value="EF_HAND_2"/>
    <property type="match status" value="2"/>
</dbReference>
<dbReference type="Pfam" id="PF16617">
    <property type="entry name" value="INTAP"/>
    <property type="match status" value="1"/>
</dbReference>
<proteinExistence type="predicted"/>
<evidence type="ECO:0000259" key="19">
    <source>
        <dbReference type="PROSITE" id="PS50031"/>
    </source>
</evidence>
<evidence type="ECO:0000256" key="4">
    <source>
        <dbReference type="ARBA" id="ARBA00022490"/>
    </source>
</evidence>
<reference evidence="22" key="1">
    <citation type="journal article" date="2014" name="PLoS ONE">
        <title>The genome and linkage map of the northern pike (Esox lucius): conserved synteny revealed between the salmonid sister group and the Neoteleostei.</title>
        <authorList>
            <person name="Rondeau E.B."/>
            <person name="Minkley D.R."/>
            <person name="Leong J.S."/>
            <person name="Messmer A.M."/>
            <person name="Jantzen J.R."/>
            <person name="von Schalburg K.R."/>
            <person name="Lemon C."/>
            <person name="Bird N.H."/>
            <person name="Koop B.F."/>
        </authorList>
    </citation>
    <scope>NUCLEOTIDE SEQUENCE</scope>
</reference>
<dbReference type="InterPro" id="IPR000219">
    <property type="entry name" value="DH_dom"/>
</dbReference>
<dbReference type="Ensembl" id="ENSELUT00000032455.3">
    <property type="protein sequence ID" value="ENSELUP00000021705.3"/>
    <property type="gene ID" value="ENSELUG00000020734.3"/>
</dbReference>
<dbReference type="CDD" id="cd13264">
    <property type="entry name" value="PH_ITSN"/>
    <property type="match status" value="1"/>
</dbReference>
<dbReference type="GO" id="GO:0005085">
    <property type="term" value="F:guanyl-nucleotide exchange factor activity"/>
    <property type="evidence" value="ECO:0007669"/>
    <property type="project" value="InterPro"/>
</dbReference>
<dbReference type="GO" id="GO:0035556">
    <property type="term" value="P:intracellular signal transduction"/>
    <property type="evidence" value="ECO:0007669"/>
    <property type="project" value="InterPro"/>
</dbReference>
<evidence type="ECO:0000256" key="8">
    <source>
        <dbReference type="ARBA" id="ARBA00022837"/>
    </source>
</evidence>
<dbReference type="CDD" id="cd11993">
    <property type="entry name" value="SH3_Intersectin1_4"/>
    <property type="match status" value="1"/>
</dbReference>
<evidence type="ECO:0000256" key="1">
    <source>
        <dbReference type="ARBA" id="ARBA00004316"/>
    </source>
</evidence>
<feature type="region of interest" description="Disordered" evidence="14">
    <location>
        <begin position="988"/>
        <end position="1021"/>
    </location>
</feature>
<dbReference type="InterPro" id="IPR001331">
    <property type="entry name" value="GDS_CDC24_CS"/>
</dbReference>
<evidence type="ECO:0000256" key="12">
    <source>
        <dbReference type="ARBA" id="ARBA00034103"/>
    </source>
</evidence>
<dbReference type="FunFam" id="1.20.900.10:FF:000011">
    <property type="entry name" value="Intersectin 1"/>
    <property type="match status" value="1"/>
</dbReference>
<keyword evidence="22" id="KW-1185">Reference proteome</keyword>
<dbReference type="SUPFAM" id="SSF48065">
    <property type="entry name" value="DBL homology domain (DH-domain)"/>
    <property type="match status" value="1"/>
</dbReference>
<dbReference type="Pfam" id="PF14604">
    <property type="entry name" value="SH3_9"/>
    <property type="match status" value="2"/>
</dbReference>
<feature type="compositionally biased region" description="Polar residues" evidence="14">
    <location>
        <begin position="856"/>
        <end position="870"/>
    </location>
</feature>
<dbReference type="GO" id="GO:0006897">
    <property type="term" value="P:endocytosis"/>
    <property type="evidence" value="ECO:0007669"/>
    <property type="project" value="UniProtKB-KW"/>
</dbReference>
<evidence type="ECO:0000256" key="9">
    <source>
        <dbReference type="ARBA" id="ARBA00023018"/>
    </source>
</evidence>
<dbReference type="PROSITE" id="PS50003">
    <property type="entry name" value="PH_DOMAIN"/>
    <property type="match status" value="1"/>
</dbReference>
<dbReference type="FunFam" id="1.10.238.10:FF:000046">
    <property type="entry name" value="intersectin-1 isoform X2"/>
    <property type="match status" value="1"/>
</dbReference>
<dbReference type="CDD" id="cd11989">
    <property type="entry name" value="SH3_Intersectin1_2"/>
    <property type="match status" value="1"/>
</dbReference>
<gene>
    <name evidence="21" type="primary">ITSN1</name>
</gene>
<feature type="domain" description="C2" evidence="17">
    <location>
        <begin position="1634"/>
        <end position="1750"/>
    </location>
</feature>
<evidence type="ECO:0008006" key="23">
    <source>
        <dbReference type="Google" id="ProtNLM"/>
    </source>
</evidence>
<dbReference type="SMART" id="SM00325">
    <property type="entry name" value="RhoGEF"/>
    <property type="match status" value="1"/>
</dbReference>
<dbReference type="Pfam" id="PF12763">
    <property type="entry name" value="EH"/>
    <property type="match status" value="2"/>
</dbReference>
<keyword evidence="8" id="KW-0106">Calcium</keyword>
<evidence type="ECO:0000259" key="18">
    <source>
        <dbReference type="PROSITE" id="PS50010"/>
    </source>
</evidence>
<dbReference type="InterPro" id="IPR002048">
    <property type="entry name" value="EF_hand_dom"/>
</dbReference>
<dbReference type="Pfam" id="PF16652">
    <property type="entry name" value="PH_13"/>
    <property type="match status" value="1"/>
</dbReference>
<dbReference type="CDD" id="cd08375">
    <property type="entry name" value="C2_Intersectin"/>
    <property type="match status" value="1"/>
</dbReference>
<feature type="region of interest" description="Disordered" evidence="14">
    <location>
        <begin position="810"/>
        <end position="900"/>
    </location>
</feature>
<feature type="region of interest" description="Disordered" evidence="14">
    <location>
        <begin position="319"/>
        <end position="347"/>
    </location>
</feature>
<dbReference type="Bgee" id="ENSELUG00000020734">
    <property type="expression patterns" value="Expressed in brain and 15 other cell types or tissues"/>
</dbReference>
<dbReference type="InterPro" id="IPR018247">
    <property type="entry name" value="EF_Hand_1_Ca_BS"/>
</dbReference>
<evidence type="ECO:0000256" key="13">
    <source>
        <dbReference type="PROSITE-ProRule" id="PRU00192"/>
    </source>
</evidence>
<feature type="compositionally biased region" description="Pro residues" evidence="14">
    <location>
        <begin position="825"/>
        <end position="845"/>
    </location>
</feature>
<dbReference type="PROSITE" id="PS50002">
    <property type="entry name" value="SH3"/>
    <property type="match status" value="5"/>
</dbReference>
<dbReference type="SUPFAM" id="SSF49562">
    <property type="entry name" value="C2 domain (Calcium/lipid-binding domain, CaLB)"/>
    <property type="match status" value="1"/>
</dbReference>
<dbReference type="InterPro" id="IPR000261">
    <property type="entry name" value="EH_dom"/>
</dbReference>
<dbReference type="CDD" id="cd00160">
    <property type="entry name" value="RhoGEF"/>
    <property type="match status" value="1"/>
</dbReference>
<keyword evidence="5" id="KW-0254">Endocytosis</keyword>
<feature type="domain" description="DH" evidence="18">
    <location>
        <begin position="1292"/>
        <end position="1478"/>
    </location>
</feature>
<feature type="domain" description="EF-hand" evidence="20">
    <location>
        <begin position="54"/>
        <end position="89"/>
    </location>
</feature>
<keyword evidence="10" id="KW-0175">Coiled coil</keyword>
<evidence type="ECO:0000256" key="5">
    <source>
        <dbReference type="ARBA" id="ARBA00022583"/>
    </source>
</evidence>
<evidence type="ECO:0000259" key="15">
    <source>
        <dbReference type="PROSITE" id="PS50002"/>
    </source>
</evidence>